<sequence length="131" mass="14117">MSSSNQSTMEETITKPVDEKHPIDHEDTNLEPSEPPSSLRDSCVRFFVLYFTTLFSLDTITAAANSPFSQPDHDSSARATIRAARRVDWGEGARVGMRLDPGGPARRNGGIRGGGNIDVPTCAACAIPRVS</sequence>
<proteinExistence type="predicted"/>
<name>A0A6A6UU71_9PEZI</name>
<dbReference type="AlphaFoldDB" id="A0A6A6UU71"/>
<dbReference type="EMBL" id="MU004230">
    <property type="protein sequence ID" value="KAF2675316.1"/>
    <property type="molecule type" value="Genomic_DNA"/>
</dbReference>
<reference evidence="2" key="1">
    <citation type="journal article" date="2020" name="Stud. Mycol.">
        <title>101 Dothideomycetes genomes: a test case for predicting lifestyles and emergence of pathogens.</title>
        <authorList>
            <person name="Haridas S."/>
            <person name="Albert R."/>
            <person name="Binder M."/>
            <person name="Bloem J."/>
            <person name="Labutti K."/>
            <person name="Salamov A."/>
            <person name="Andreopoulos B."/>
            <person name="Baker S."/>
            <person name="Barry K."/>
            <person name="Bills G."/>
            <person name="Bluhm B."/>
            <person name="Cannon C."/>
            <person name="Castanera R."/>
            <person name="Culley D."/>
            <person name="Daum C."/>
            <person name="Ezra D."/>
            <person name="Gonzalez J."/>
            <person name="Henrissat B."/>
            <person name="Kuo A."/>
            <person name="Liang C."/>
            <person name="Lipzen A."/>
            <person name="Lutzoni F."/>
            <person name="Magnuson J."/>
            <person name="Mondo S."/>
            <person name="Nolan M."/>
            <person name="Ohm R."/>
            <person name="Pangilinan J."/>
            <person name="Park H.-J."/>
            <person name="Ramirez L."/>
            <person name="Alfaro M."/>
            <person name="Sun H."/>
            <person name="Tritt A."/>
            <person name="Yoshinaga Y."/>
            <person name="Zwiers L.-H."/>
            <person name="Turgeon B."/>
            <person name="Goodwin S."/>
            <person name="Spatafora J."/>
            <person name="Crous P."/>
            <person name="Grigoriev I."/>
        </authorList>
    </citation>
    <scope>NUCLEOTIDE SEQUENCE</scope>
    <source>
        <strain evidence="2">CBS 115976</strain>
    </source>
</reference>
<evidence type="ECO:0000313" key="3">
    <source>
        <dbReference type="Proteomes" id="UP000799302"/>
    </source>
</evidence>
<dbReference type="Proteomes" id="UP000799302">
    <property type="component" value="Unassembled WGS sequence"/>
</dbReference>
<feature type="compositionally biased region" description="Polar residues" evidence="1">
    <location>
        <begin position="1"/>
        <end position="11"/>
    </location>
</feature>
<accession>A0A6A6UU71</accession>
<organism evidence="2 3">
    <name type="scientific">Microthyrium microscopicum</name>
    <dbReference type="NCBI Taxonomy" id="703497"/>
    <lineage>
        <taxon>Eukaryota</taxon>
        <taxon>Fungi</taxon>
        <taxon>Dikarya</taxon>
        <taxon>Ascomycota</taxon>
        <taxon>Pezizomycotina</taxon>
        <taxon>Dothideomycetes</taxon>
        <taxon>Dothideomycetes incertae sedis</taxon>
        <taxon>Microthyriales</taxon>
        <taxon>Microthyriaceae</taxon>
        <taxon>Microthyrium</taxon>
    </lineage>
</organism>
<dbReference type="OrthoDB" id="2121326at2759"/>
<evidence type="ECO:0000256" key="1">
    <source>
        <dbReference type="SAM" id="MobiDB-lite"/>
    </source>
</evidence>
<feature type="region of interest" description="Disordered" evidence="1">
    <location>
        <begin position="1"/>
        <end position="38"/>
    </location>
</feature>
<keyword evidence="3" id="KW-1185">Reference proteome</keyword>
<gene>
    <name evidence="2" type="ORF">BT63DRAFT_34342</name>
</gene>
<feature type="compositionally biased region" description="Basic and acidic residues" evidence="1">
    <location>
        <begin position="12"/>
        <end position="28"/>
    </location>
</feature>
<evidence type="ECO:0000313" key="2">
    <source>
        <dbReference type="EMBL" id="KAF2675316.1"/>
    </source>
</evidence>
<protein>
    <submittedName>
        <fullName evidence="2">Uncharacterized protein</fullName>
    </submittedName>
</protein>